<name>V4LXX0_EUTSA</name>
<proteinExistence type="predicted"/>
<protein>
    <submittedName>
        <fullName evidence="2">Uncharacterized protein</fullName>
    </submittedName>
</protein>
<feature type="region of interest" description="Disordered" evidence="1">
    <location>
        <begin position="77"/>
        <end position="132"/>
    </location>
</feature>
<accession>V4LXX0</accession>
<evidence type="ECO:0000256" key="1">
    <source>
        <dbReference type="SAM" id="MobiDB-lite"/>
    </source>
</evidence>
<reference evidence="2 3" key="1">
    <citation type="journal article" date="2013" name="Front. Plant Sci.">
        <title>The Reference Genome of the Halophytic Plant Eutrema salsugineum.</title>
        <authorList>
            <person name="Yang R."/>
            <person name="Jarvis D.E."/>
            <person name="Chen H."/>
            <person name="Beilstein M.A."/>
            <person name="Grimwood J."/>
            <person name="Jenkins J."/>
            <person name="Shu S."/>
            <person name="Prochnik S."/>
            <person name="Xin M."/>
            <person name="Ma C."/>
            <person name="Schmutz J."/>
            <person name="Wing R.A."/>
            <person name="Mitchell-Olds T."/>
            <person name="Schumaker K.S."/>
            <person name="Wang X."/>
        </authorList>
    </citation>
    <scope>NUCLEOTIDE SEQUENCE [LARGE SCALE GENOMIC DNA]</scope>
</reference>
<sequence>MPTDYGNTFFVQGNVNSVAALEEALPMENAVEMDDNKNIAALEEALPMENAIETDANKNIKISEGTVYPDCGEVQVGPATEQEKKRKRCSTKHSPVLATEQSSNRSKKSRTLSKDQADATKSYPSTDGVSDPTVVELNSAALEEASLLENANEDDALLSPANKSDSSFLKKSTEVCDLAGNTLVLVGTIGSK</sequence>
<dbReference type="EMBL" id="KI517416">
    <property type="protein sequence ID" value="ESQ47377.1"/>
    <property type="molecule type" value="Genomic_DNA"/>
</dbReference>
<dbReference type="AlphaFoldDB" id="V4LXX0"/>
<dbReference type="Proteomes" id="UP000030689">
    <property type="component" value="Unassembled WGS sequence"/>
</dbReference>
<organism evidence="2 3">
    <name type="scientific">Eutrema salsugineum</name>
    <name type="common">Saltwater cress</name>
    <name type="synonym">Sisymbrium salsugineum</name>
    <dbReference type="NCBI Taxonomy" id="72664"/>
    <lineage>
        <taxon>Eukaryota</taxon>
        <taxon>Viridiplantae</taxon>
        <taxon>Streptophyta</taxon>
        <taxon>Embryophyta</taxon>
        <taxon>Tracheophyta</taxon>
        <taxon>Spermatophyta</taxon>
        <taxon>Magnoliopsida</taxon>
        <taxon>eudicotyledons</taxon>
        <taxon>Gunneridae</taxon>
        <taxon>Pentapetalae</taxon>
        <taxon>rosids</taxon>
        <taxon>malvids</taxon>
        <taxon>Brassicales</taxon>
        <taxon>Brassicaceae</taxon>
        <taxon>Eutremeae</taxon>
        <taxon>Eutrema</taxon>
    </lineage>
</organism>
<gene>
    <name evidence="2" type="ORF">EUTSA_v10027945mg</name>
</gene>
<evidence type="ECO:0000313" key="3">
    <source>
        <dbReference type="Proteomes" id="UP000030689"/>
    </source>
</evidence>
<evidence type="ECO:0000313" key="2">
    <source>
        <dbReference type="EMBL" id="ESQ47377.1"/>
    </source>
</evidence>
<keyword evidence="3" id="KW-1185">Reference proteome</keyword>
<dbReference type="Gramene" id="ESQ47377">
    <property type="protein sequence ID" value="ESQ47377"/>
    <property type="gene ID" value="EUTSA_v10027945mg"/>
</dbReference>
<dbReference type="KEGG" id="eus:EUTSA_v10027945mg"/>